<dbReference type="PANTHER" id="PTHR34295:SF1">
    <property type="entry name" value="BIOTIN TRANSPORTER BIOY"/>
    <property type="match status" value="1"/>
</dbReference>
<evidence type="ECO:0000256" key="1">
    <source>
        <dbReference type="ARBA" id="ARBA00010692"/>
    </source>
</evidence>
<name>A0A415RW92_MEDGN</name>
<evidence type="ECO:0000313" key="5">
    <source>
        <dbReference type="EMBL" id="RHM66612.1"/>
    </source>
</evidence>
<evidence type="ECO:0000256" key="3">
    <source>
        <dbReference type="SAM" id="Phobius"/>
    </source>
</evidence>
<reference evidence="4" key="2">
    <citation type="submission" date="2023-01" db="EMBL/GenBank/DDBJ databases">
        <title>Human gut microbiome strain richness.</title>
        <authorList>
            <person name="Chen-Liaw A."/>
        </authorList>
    </citation>
    <scope>NUCLEOTIDE SEQUENCE</scope>
    <source>
        <strain evidence="4">RTP21484st1_H11_RTP21484_190118</strain>
    </source>
</reference>
<organism evidence="5 6">
    <name type="scientific">Mediterraneibacter gnavus</name>
    <name type="common">Ruminococcus gnavus</name>
    <dbReference type="NCBI Taxonomy" id="33038"/>
    <lineage>
        <taxon>Bacteria</taxon>
        <taxon>Bacillati</taxon>
        <taxon>Bacillota</taxon>
        <taxon>Clostridia</taxon>
        <taxon>Lachnospirales</taxon>
        <taxon>Lachnospiraceae</taxon>
        <taxon>Mediterraneibacter</taxon>
    </lineage>
</organism>
<evidence type="ECO:0000256" key="2">
    <source>
        <dbReference type="PIRNR" id="PIRNR016661"/>
    </source>
</evidence>
<dbReference type="RefSeq" id="WP_118445592.1">
    <property type="nucleotide sequence ID" value="NZ_DAWDPA010000063.1"/>
</dbReference>
<evidence type="ECO:0000313" key="4">
    <source>
        <dbReference type="EMBL" id="MDB8687772.1"/>
    </source>
</evidence>
<keyword evidence="3" id="KW-1133">Transmembrane helix</keyword>
<protein>
    <recommendedName>
        <fullName evidence="2">Biotin transporter</fullName>
    </recommendedName>
</protein>
<proteinExistence type="inferred from homology"/>
<comment type="similarity">
    <text evidence="1 2">Belongs to the BioY family.</text>
</comment>
<keyword evidence="2 3" id="KW-0472">Membrane</keyword>
<dbReference type="AlphaFoldDB" id="A0A415RW92"/>
<feature type="transmembrane region" description="Helical" evidence="3">
    <location>
        <begin position="149"/>
        <end position="176"/>
    </location>
</feature>
<accession>A0A415RW92</accession>
<keyword evidence="2" id="KW-1003">Cell membrane</keyword>
<evidence type="ECO:0000313" key="6">
    <source>
        <dbReference type="Proteomes" id="UP000285610"/>
    </source>
</evidence>
<dbReference type="GO" id="GO:0005886">
    <property type="term" value="C:plasma membrane"/>
    <property type="evidence" value="ECO:0007669"/>
    <property type="project" value="UniProtKB-SubCell"/>
</dbReference>
<feature type="transmembrane region" description="Helical" evidence="3">
    <location>
        <begin position="116"/>
        <end position="137"/>
    </location>
</feature>
<dbReference type="InterPro" id="IPR003784">
    <property type="entry name" value="BioY"/>
</dbReference>
<dbReference type="GO" id="GO:0015225">
    <property type="term" value="F:biotin transmembrane transporter activity"/>
    <property type="evidence" value="ECO:0007669"/>
    <property type="project" value="UniProtKB-UniRule"/>
</dbReference>
<dbReference type="Proteomes" id="UP001212160">
    <property type="component" value="Unassembled WGS sequence"/>
</dbReference>
<comment type="caution">
    <text evidence="5">The sequence shown here is derived from an EMBL/GenBank/DDBJ whole genome shotgun (WGS) entry which is preliminary data.</text>
</comment>
<sequence length="196" mass="21510">MKLQTKELTTCALFAALIAVGAFLKIDIPLPMYTMHFTLQWFFVLMAGFLLGKKLATTSVIVYLCIGLVGIPVFAAGGGPTYIFRPGFGFLLGFAVAAFFMGVITEKLKKVNAATLMIPGVVGLITYYSVGAIYFYLISNFYVKSPVSWPVVIVDYCLITVFPDFILCMLAVAFAVKLRPVVSHLLNGYESRKKAM</sequence>
<feature type="transmembrane region" description="Helical" evidence="3">
    <location>
        <begin position="59"/>
        <end position="77"/>
    </location>
</feature>
<dbReference type="PANTHER" id="PTHR34295">
    <property type="entry name" value="BIOTIN TRANSPORTER BIOY"/>
    <property type="match status" value="1"/>
</dbReference>
<feature type="transmembrane region" description="Helical" evidence="3">
    <location>
        <begin position="83"/>
        <end position="104"/>
    </location>
</feature>
<feature type="transmembrane region" description="Helical" evidence="3">
    <location>
        <begin position="34"/>
        <end position="52"/>
    </location>
</feature>
<dbReference type="PIRSF" id="PIRSF016661">
    <property type="entry name" value="BioY"/>
    <property type="match status" value="1"/>
</dbReference>
<dbReference type="EMBL" id="JAQMLA010000048">
    <property type="protein sequence ID" value="MDB8687772.1"/>
    <property type="molecule type" value="Genomic_DNA"/>
</dbReference>
<gene>
    <name evidence="5" type="ORF">DWZ50_20350</name>
    <name evidence="4" type="ORF">PNW85_14045</name>
</gene>
<keyword evidence="2" id="KW-0813">Transport</keyword>
<dbReference type="Proteomes" id="UP000285610">
    <property type="component" value="Unassembled WGS sequence"/>
</dbReference>
<comment type="subcellular location">
    <subcellularLocation>
        <location evidence="2">Cell membrane</location>
        <topology evidence="2">Multi-pass membrane protein</topology>
    </subcellularLocation>
</comment>
<dbReference type="Gene3D" id="1.10.1760.20">
    <property type="match status" value="1"/>
</dbReference>
<keyword evidence="3" id="KW-0812">Transmembrane</keyword>
<dbReference type="Pfam" id="PF02632">
    <property type="entry name" value="BioY"/>
    <property type="match status" value="1"/>
</dbReference>
<reference evidence="5 6" key="1">
    <citation type="submission" date="2018-08" db="EMBL/GenBank/DDBJ databases">
        <title>A genome reference for cultivated species of the human gut microbiota.</title>
        <authorList>
            <person name="Zou Y."/>
            <person name="Xue W."/>
            <person name="Luo G."/>
        </authorList>
    </citation>
    <scope>NUCLEOTIDE SEQUENCE [LARGE SCALE GENOMIC DNA]</scope>
    <source>
        <strain evidence="5 6">AF33-12</strain>
    </source>
</reference>
<dbReference type="EMBL" id="QRQE01000122">
    <property type="protein sequence ID" value="RHM66612.1"/>
    <property type="molecule type" value="Genomic_DNA"/>
</dbReference>